<reference evidence="2" key="1">
    <citation type="submission" date="2017-02" db="EMBL/GenBank/DDBJ databases">
        <authorList>
            <person name="Varghese N."/>
            <person name="Submissions S."/>
        </authorList>
    </citation>
    <scope>NUCLEOTIDE SEQUENCE [LARGE SCALE GENOMIC DNA]</scope>
    <source>
        <strain evidence="2">VKM Ac-2052</strain>
    </source>
</reference>
<dbReference type="AlphaFoldDB" id="A0A1T4XBN9"/>
<gene>
    <name evidence="1" type="ORF">SAMN06295879_1032</name>
</gene>
<accession>A0A1T4XBN9</accession>
<dbReference type="Proteomes" id="UP000189735">
    <property type="component" value="Unassembled WGS sequence"/>
</dbReference>
<name>A0A1T4XBN9_9MICO</name>
<dbReference type="EMBL" id="FUYG01000002">
    <property type="protein sequence ID" value="SKA87102.1"/>
    <property type="molecule type" value="Genomic_DNA"/>
</dbReference>
<evidence type="ECO:0000313" key="2">
    <source>
        <dbReference type="Proteomes" id="UP000189735"/>
    </source>
</evidence>
<sequence>MDDKVAAAYPDRQPVGTFTGAAEREIELPASEDANTKKVVLLLTCTGTGEYSITVVQANPNTVGATCGDAGTSIAAVPLDKPGSPTSLEVTVPEGSEFWLSTYYTSN</sequence>
<proteinExistence type="predicted"/>
<organism evidence="1 2">
    <name type="scientific">Agreia bicolorata</name>
    <dbReference type="NCBI Taxonomy" id="110935"/>
    <lineage>
        <taxon>Bacteria</taxon>
        <taxon>Bacillati</taxon>
        <taxon>Actinomycetota</taxon>
        <taxon>Actinomycetes</taxon>
        <taxon>Micrococcales</taxon>
        <taxon>Microbacteriaceae</taxon>
        <taxon>Agreia</taxon>
    </lineage>
</organism>
<protein>
    <submittedName>
        <fullName evidence="1">Uncharacterized protein</fullName>
    </submittedName>
</protein>
<evidence type="ECO:0000313" key="1">
    <source>
        <dbReference type="EMBL" id="SKA87102.1"/>
    </source>
</evidence>